<proteinExistence type="predicted"/>
<evidence type="ECO:0000256" key="1">
    <source>
        <dbReference type="ARBA" id="ARBA00023054"/>
    </source>
</evidence>
<dbReference type="AlphaFoldDB" id="W5LLY0"/>
<dbReference type="STRING" id="7994.ENSAMXP00000020842"/>
<keyword evidence="1" id="KW-0175">Coiled coil</keyword>
<evidence type="ECO:0000313" key="3">
    <source>
        <dbReference type="Ensembl" id="ENSAMXP00000020842.2"/>
    </source>
</evidence>
<accession>W5LLY0</accession>
<reference evidence="4" key="1">
    <citation type="submission" date="2013-03" db="EMBL/GenBank/DDBJ databases">
        <authorList>
            <person name="Jeffery W."/>
            <person name="Warren W."/>
            <person name="Wilson R.K."/>
        </authorList>
    </citation>
    <scope>NUCLEOTIDE SEQUENCE</scope>
    <source>
        <strain evidence="4">female</strain>
    </source>
</reference>
<dbReference type="HOGENOM" id="CLU_033164_0_0_1"/>
<dbReference type="Pfam" id="PF15739">
    <property type="entry name" value="TSNAXIP1_N"/>
    <property type="match status" value="1"/>
</dbReference>
<dbReference type="Pfam" id="PF13838">
    <property type="entry name" value="Clathrin_H_link"/>
    <property type="match status" value="1"/>
</dbReference>
<dbReference type="InterPro" id="IPR032755">
    <property type="entry name" value="TSNAXIP1_N"/>
</dbReference>
<name>W5LLY0_ASTMX</name>
<reference evidence="3" key="4">
    <citation type="submission" date="2025-09" db="UniProtKB">
        <authorList>
            <consortium name="Ensembl"/>
        </authorList>
    </citation>
    <scope>IDENTIFICATION</scope>
</reference>
<dbReference type="InterPro" id="IPR012331">
    <property type="entry name" value="Clathrin_H-chain_linker"/>
</dbReference>
<dbReference type="Gene3D" id="1.25.40.30">
    <property type="match status" value="1"/>
</dbReference>
<protein>
    <recommendedName>
        <fullName evidence="2">Translin-associated factor X-interacting protein 1 N-terminal domain-containing protein</fullName>
    </recommendedName>
</protein>
<keyword evidence="4" id="KW-1185">Reference proteome</keyword>
<dbReference type="Ensembl" id="ENSAMXT00000020842.2">
    <property type="protein sequence ID" value="ENSAMXP00000020842.2"/>
    <property type="gene ID" value="ENSAMXG00000020193.2"/>
</dbReference>
<dbReference type="GeneTree" id="ENSGT00950000183166"/>
<sequence length="470" mass="53329">MDVKGKTELLFRTAADREFLESLQQFTCGEKECLSGPEHRYNIYKAAFDKVIDHATLYKMLLTSIKKEYDDFIAAVKTNNQRSKLAHKKLKAMETQPTSLMNFQRRAGLLYLFLYLGLTFSESLNPEALDKRLLFLKQKRDNLLSKIKSQYIPRQEKDALDFKMRTSLNQRDALILENNRLQRRFSDLFNSGEYEAAAYHAAKSPHGVLRNMETMMRFKSVSVYERQLPPVLLFFQALMLSAQPGKQVPGERMSLEGVRCALQYNYIQLATFGVTQQRLSYSEELGDMICNHGDKDPRIADTCLALAQIIFTACGAVKKAVLSMCRRGLTSGALEHIYKNRDFTVEDLIFVLRECPSLSLLEDLTQPYGGNPALLSVGFICHYLLSAGLEDLAFQLLEKIYTDGQGALQQTILDDVMCSAEGWSEIAARCVQRERPQLAQGIISTLLSQPGAMCLPQEQESAKLMEHVFM</sequence>
<evidence type="ECO:0000259" key="2">
    <source>
        <dbReference type="Pfam" id="PF15739"/>
    </source>
</evidence>
<dbReference type="InParanoid" id="W5LLY0"/>
<dbReference type="PANTHER" id="PTHR10292">
    <property type="entry name" value="CLATHRIN HEAVY CHAIN RELATED"/>
    <property type="match status" value="1"/>
</dbReference>
<feature type="domain" description="Translin-associated factor X-interacting protein 1 N-terminal" evidence="2">
    <location>
        <begin position="33"/>
        <end position="99"/>
    </location>
</feature>
<dbReference type="Proteomes" id="UP000018467">
    <property type="component" value="Unassembled WGS sequence"/>
</dbReference>
<dbReference type="eggNOG" id="KOG0985">
    <property type="taxonomic scope" value="Eukaryota"/>
</dbReference>
<organism evidence="3 4">
    <name type="scientific">Astyanax mexicanus</name>
    <name type="common">Blind cave fish</name>
    <name type="synonym">Astyanax fasciatus mexicanus</name>
    <dbReference type="NCBI Taxonomy" id="7994"/>
    <lineage>
        <taxon>Eukaryota</taxon>
        <taxon>Metazoa</taxon>
        <taxon>Chordata</taxon>
        <taxon>Craniata</taxon>
        <taxon>Vertebrata</taxon>
        <taxon>Euteleostomi</taxon>
        <taxon>Actinopterygii</taxon>
        <taxon>Neopterygii</taxon>
        <taxon>Teleostei</taxon>
        <taxon>Ostariophysi</taxon>
        <taxon>Characiformes</taxon>
        <taxon>Characoidei</taxon>
        <taxon>Acestrorhamphidae</taxon>
        <taxon>Acestrorhamphinae</taxon>
        <taxon>Astyanax</taxon>
    </lineage>
</organism>
<dbReference type="SUPFAM" id="SSF48371">
    <property type="entry name" value="ARM repeat"/>
    <property type="match status" value="1"/>
</dbReference>
<dbReference type="InterPro" id="IPR016024">
    <property type="entry name" value="ARM-type_fold"/>
</dbReference>
<reference evidence="3" key="3">
    <citation type="submission" date="2025-08" db="UniProtKB">
        <authorList>
            <consortium name="Ensembl"/>
        </authorList>
    </citation>
    <scope>IDENTIFICATION</scope>
</reference>
<evidence type="ECO:0000313" key="4">
    <source>
        <dbReference type="Proteomes" id="UP000018467"/>
    </source>
</evidence>
<reference evidence="4" key="2">
    <citation type="journal article" date="2014" name="Nat. Commun.">
        <title>The cavefish genome reveals candidate genes for eye loss.</title>
        <authorList>
            <person name="McGaugh S.E."/>
            <person name="Gross J.B."/>
            <person name="Aken B."/>
            <person name="Blin M."/>
            <person name="Borowsky R."/>
            <person name="Chalopin D."/>
            <person name="Hinaux H."/>
            <person name="Jeffery W.R."/>
            <person name="Keene A."/>
            <person name="Ma L."/>
            <person name="Minx P."/>
            <person name="Murphy D."/>
            <person name="O'Quin K.E."/>
            <person name="Retaux S."/>
            <person name="Rohner N."/>
            <person name="Searle S.M."/>
            <person name="Stahl B.A."/>
            <person name="Tabin C."/>
            <person name="Volff J.N."/>
            <person name="Yoshizawa M."/>
            <person name="Warren W.C."/>
        </authorList>
    </citation>
    <scope>NUCLEOTIDE SEQUENCE [LARGE SCALE GENOMIC DNA]</scope>
    <source>
        <strain evidence="4">female</strain>
    </source>
</reference>
<dbReference type="Bgee" id="ENSAMXG00000020193">
    <property type="expression patterns" value="Expressed in testis and 5 other cell types or tissues"/>
</dbReference>
<dbReference type="PANTHER" id="PTHR10292:SF11">
    <property type="entry name" value="CLATHRIN HEAVY CHAIN LINKER DOMAIN-CONTAINING PROTEIN 1"/>
    <property type="match status" value="1"/>
</dbReference>